<dbReference type="AlphaFoldDB" id="A0A0B5IPI8"/>
<evidence type="ECO:0000256" key="1">
    <source>
        <dbReference type="SAM" id="MobiDB-lite"/>
    </source>
</evidence>
<evidence type="ECO:0000313" key="2">
    <source>
        <dbReference type="EMBL" id="AJF70334.1"/>
    </source>
</evidence>
<geneLocation type="plasmid" evidence="2 3">
    <name>pSVL1</name>
</geneLocation>
<dbReference type="HOGENOM" id="CLU_1642845_0_0_11"/>
<protein>
    <submittedName>
        <fullName evidence="2">Uncharacterized protein</fullName>
    </submittedName>
</protein>
<evidence type="ECO:0000313" key="3">
    <source>
        <dbReference type="Proteomes" id="UP000031774"/>
    </source>
</evidence>
<proteinExistence type="predicted"/>
<accession>A0A0B5IPI8</accession>
<sequence length="161" mass="17112">MTGADRSELHAPSPGAPSAPRYGRHVGGTAEIHCEAWAGTPLAPYTWLLSCDTAPSPWGAVRCLTAVAEHLADRLDDDPDDVRPFPGTTLRRWAEDRLGLEDLADRLTRRAYVPEVVCVTGPGHILYTLAAMPAAACVCRRPRPLSGMTSPAAAVASGWSA</sequence>
<dbReference type="KEGG" id="svt:SVTN_39640"/>
<keyword evidence="3" id="KW-1185">Reference proteome</keyword>
<dbReference type="Proteomes" id="UP000031774">
    <property type="component" value="Plasmid pSVL1"/>
</dbReference>
<reference evidence="2 3" key="1">
    <citation type="submission" date="2014-12" db="EMBL/GenBank/DDBJ databases">
        <title>Complete genome sequence of Streptomyces vietnamensis strain GIMV4.0001, a genetic manipulable producer of the benzoisochromanequinone antibiotic granaticin.</title>
        <authorList>
            <person name="Deng M.R."/>
            <person name="Guo J."/>
            <person name="Ma L.Y."/>
            <person name="Feng G.D."/>
            <person name="Mo C.Y."/>
            <person name="Zhu H.H."/>
        </authorList>
    </citation>
    <scope>NUCLEOTIDE SEQUENCE [LARGE SCALE GENOMIC DNA]</scope>
    <source>
        <strain evidence="3">GIMV4.0001</strain>
        <plasmid evidence="2 3">pSVL1</plasmid>
    </source>
</reference>
<organism evidence="2 3">
    <name type="scientific">Streptomyces vietnamensis</name>
    <dbReference type="NCBI Taxonomy" id="362257"/>
    <lineage>
        <taxon>Bacteria</taxon>
        <taxon>Bacillati</taxon>
        <taxon>Actinomycetota</taxon>
        <taxon>Actinomycetes</taxon>
        <taxon>Kitasatosporales</taxon>
        <taxon>Streptomycetaceae</taxon>
        <taxon>Streptomyces</taxon>
    </lineage>
</organism>
<keyword evidence="2" id="KW-0614">Plasmid</keyword>
<dbReference type="EMBL" id="CP010408">
    <property type="protein sequence ID" value="AJF70334.1"/>
    <property type="molecule type" value="Genomic_DNA"/>
</dbReference>
<feature type="region of interest" description="Disordered" evidence="1">
    <location>
        <begin position="1"/>
        <end position="24"/>
    </location>
</feature>
<gene>
    <name evidence="2" type="ORF">SVTN_39640</name>
</gene>
<name>A0A0B5IPI8_9ACTN</name>